<evidence type="ECO:0000313" key="1">
    <source>
        <dbReference type="EMBL" id="CAD8098046.1"/>
    </source>
</evidence>
<name>A0A8S1P4V6_9CILI</name>
<dbReference type="AlphaFoldDB" id="A0A8S1P4V6"/>
<gene>
    <name evidence="1" type="ORF">PSON_ATCC_30995.1.T0690200</name>
</gene>
<accession>A0A8S1P4V6</accession>
<keyword evidence="2" id="KW-1185">Reference proteome</keyword>
<dbReference type="OrthoDB" id="311291at2759"/>
<comment type="caution">
    <text evidence="1">The sequence shown here is derived from an EMBL/GenBank/DDBJ whole genome shotgun (WGS) entry which is preliminary data.</text>
</comment>
<proteinExistence type="predicted"/>
<sequence length="100" mass="11471">MGCAATKRQQLKDSSNQTAQLNQAQQIQCEEQSKFQMTKSPLSNSLRVSSVNNSKPISKKQQIKIEKLLFSKKRNINTNLFQCPEEEQAYQRTIIRLLAN</sequence>
<evidence type="ECO:0000313" key="2">
    <source>
        <dbReference type="Proteomes" id="UP000692954"/>
    </source>
</evidence>
<reference evidence="1" key="1">
    <citation type="submission" date="2021-01" db="EMBL/GenBank/DDBJ databases">
        <authorList>
            <consortium name="Genoscope - CEA"/>
            <person name="William W."/>
        </authorList>
    </citation>
    <scope>NUCLEOTIDE SEQUENCE</scope>
</reference>
<dbReference type="Proteomes" id="UP000692954">
    <property type="component" value="Unassembled WGS sequence"/>
</dbReference>
<protein>
    <submittedName>
        <fullName evidence="1">Uncharacterized protein</fullName>
    </submittedName>
</protein>
<organism evidence="1 2">
    <name type="scientific">Paramecium sonneborni</name>
    <dbReference type="NCBI Taxonomy" id="65129"/>
    <lineage>
        <taxon>Eukaryota</taxon>
        <taxon>Sar</taxon>
        <taxon>Alveolata</taxon>
        <taxon>Ciliophora</taxon>
        <taxon>Intramacronucleata</taxon>
        <taxon>Oligohymenophorea</taxon>
        <taxon>Peniculida</taxon>
        <taxon>Parameciidae</taxon>
        <taxon>Paramecium</taxon>
    </lineage>
</organism>
<dbReference type="EMBL" id="CAJJDN010000069">
    <property type="protein sequence ID" value="CAD8098046.1"/>
    <property type="molecule type" value="Genomic_DNA"/>
</dbReference>